<dbReference type="GO" id="GO:0006351">
    <property type="term" value="P:DNA-templated transcription"/>
    <property type="evidence" value="ECO:0007669"/>
    <property type="project" value="InterPro"/>
</dbReference>
<keyword evidence="11" id="KW-0150">Chloroplast</keyword>
<dbReference type="InterPro" id="IPR007080">
    <property type="entry name" value="RNA_pol_Rpb1_1"/>
</dbReference>
<evidence type="ECO:0000313" key="11">
    <source>
        <dbReference type="EMBL" id="AYC64899.1"/>
    </source>
</evidence>
<evidence type="ECO:0000256" key="7">
    <source>
        <dbReference type="ARBA" id="ARBA00023163"/>
    </source>
</evidence>
<dbReference type="GO" id="GO:0003899">
    <property type="term" value="F:DNA-directed RNA polymerase activity"/>
    <property type="evidence" value="ECO:0007669"/>
    <property type="project" value="UniProtKB-EC"/>
</dbReference>
<evidence type="ECO:0000256" key="6">
    <source>
        <dbReference type="ARBA" id="ARBA00022695"/>
    </source>
</evidence>
<keyword evidence="6 9" id="KW-0548">Nucleotidyltransferase</keyword>
<dbReference type="InterPro" id="IPR045867">
    <property type="entry name" value="DNA-dir_RpoC_beta_prime"/>
</dbReference>
<dbReference type="InterPro" id="IPR044893">
    <property type="entry name" value="RNA_pol_Rpb1_clamp_domain"/>
</dbReference>
<sequence>MELTGLRLKLAKTNLIKKWASHKLSNGKKIDGKISNPKTVNYQTFKPERGGIFCERIFGPVKEFTCACGRTPVKGQKFCSTCEVEYISTFVRRYRLGYIQICTAVAHTWFFKGSPNFFSLFLNLPKNKIDNILYCVENISRNIFTRSGKNLNLNLVEFNFVLPLRRLNIFNKNNFVNKHIFWLKEKLPKNYKLLKNKFNFIFFYKKLQLFISINFNCLILENENLEINFNINRIYIKLLKKITIKTLNNYIASNFKFRIYIEILRYKDFWRKGGLRDSTIYFGSSVISKMFSWFLADDWFFFSFFMFKLPQRNDYLNKFYPGPPGIINFWGSDSRLFCFSGSQIMKTWLAQLIRNNCNDGRLLEIQIRLDLAKLNIYSISENKLTTKIQLLRRFKYLRLFRFTKLDLPCMVLNAIPVLPPSLRPILQLNNNKMVTSDLNKLYQTVIFRNNRLFKLTKDKNFNCLNSEALRYAQRLLQESIDILIENNDKSNKIKSLSDLFKGKKGRFRQNLLGKRVDYSGRSVIVVGPYLKIYECGLPLEIAFELFQPFLIRLILLKNEAQTILGAKKLFKKNPKLALNLLKQIVNFHPILLNRAPTLHRLGIQAFQPCLVKGKAILLHPLVCSAFNADFDGDQMGVHIPLCFESRAESWKITWSQNNLFSVATGLPICLPSQDMILGSCFLTIRSTQKYSFELLKNHNISWNKIKFILFKKPKFLKTNSKFKSPISSNCKSSILSNINYIYFSNLYRRKIDNINSNNQESVWFSYNSFLNKFETEDKIQKIIEIRLNLRGGFQKFRSQFNQQFHFNGFEIMRKFRTTFGRAKFYENIL</sequence>
<dbReference type="InterPro" id="IPR000722">
    <property type="entry name" value="RNA_pol_asu"/>
</dbReference>
<evidence type="ECO:0000256" key="9">
    <source>
        <dbReference type="RuleBase" id="RU004279"/>
    </source>
</evidence>
<reference evidence="11" key="1">
    <citation type="submission" date="2018-07" db="EMBL/GenBank/DDBJ databases">
        <authorList>
            <person name="Quirk P.G."/>
            <person name="Krulwich T.A."/>
        </authorList>
    </citation>
    <scope>NUCLEOTIDE SEQUENCE</scope>
</reference>
<dbReference type="EC" id="2.7.7.6" evidence="9"/>
<evidence type="ECO:0000259" key="10">
    <source>
        <dbReference type="SMART" id="SM00663"/>
    </source>
</evidence>
<comment type="similarity">
    <text evidence="2">Belongs to the RNA polymerase beta' chain family. RpoC1 subfamily.</text>
</comment>
<dbReference type="EMBL" id="MH591104">
    <property type="protein sequence ID" value="AYC64899.1"/>
    <property type="molecule type" value="Genomic_DNA"/>
</dbReference>
<dbReference type="InterPro" id="IPR006592">
    <property type="entry name" value="RNA_pol_N"/>
</dbReference>
<accession>A0A386AZN1</accession>
<keyword evidence="5 9" id="KW-0808">Transferase</keyword>
<dbReference type="Gene3D" id="4.10.860.120">
    <property type="entry name" value="RNA polymerase II, clamp domain"/>
    <property type="match status" value="1"/>
</dbReference>
<keyword evidence="7 9" id="KW-0804">Transcription</keyword>
<dbReference type="AlphaFoldDB" id="A0A386AZN1"/>
<name>A0A386AZN1_9CHLO</name>
<dbReference type="GeneID" id="38278757"/>
<comment type="function">
    <text evidence="1 9">DNA-dependent RNA polymerase catalyzes the transcription of DNA into RNA using the four ribonucleoside triphosphates as substrates.</text>
</comment>
<dbReference type="Gene3D" id="1.10.274.100">
    <property type="entry name" value="RNA polymerase Rpb1, domain 3"/>
    <property type="match status" value="1"/>
</dbReference>
<dbReference type="RefSeq" id="YP_009519030.1">
    <property type="nucleotide sequence ID" value="NC_039521.1"/>
</dbReference>
<dbReference type="SUPFAM" id="SSF64484">
    <property type="entry name" value="beta and beta-prime subunits of DNA dependent RNA-polymerase"/>
    <property type="match status" value="1"/>
</dbReference>
<feature type="domain" description="RNA polymerase N-terminal" evidence="10">
    <location>
        <begin position="408"/>
        <end position="683"/>
    </location>
</feature>
<reference evidence="11" key="2">
    <citation type="journal article" date="2019" name="Mol. Phylogenet. Evol.">
        <title>Reassessment of the classification of bryopsidales (chlorophyta) based on chloroplast phylogenomic analyses.</title>
        <authorList>
            <person name="Cremen M.C."/>
            <person name="Leliaert F."/>
            <person name="West J."/>
            <person name="Lam D.W."/>
            <person name="Shimada S."/>
            <person name="Lopez-Bautista J.M."/>
            <person name="Verbruggen H."/>
        </authorList>
    </citation>
    <scope>NUCLEOTIDE SEQUENCE</scope>
</reference>
<protein>
    <recommendedName>
        <fullName evidence="9">DNA-directed RNA polymerase subunit</fullName>
        <ecNumber evidence="9">2.7.7.6</ecNumber>
    </recommendedName>
</protein>
<evidence type="ECO:0000256" key="3">
    <source>
        <dbReference type="ARBA" id="ARBA00022478"/>
    </source>
</evidence>
<gene>
    <name evidence="11" type="primary">rpoC1</name>
</gene>
<dbReference type="Pfam" id="PF04997">
    <property type="entry name" value="RNA_pol_Rpb1_1"/>
    <property type="match status" value="2"/>
</dbReference>
<evidence type="ECO:0000256" key="1">
    <source>
        <dbReference type="ARBA" id="ARBA00004026"/>
    </source>
</evidence>
<geneLocation type="chloroplast" evidence="11"/>
<keyword evidence="3 9" id="KW-0240">DNA-directed RNA polymerase</keyword>
<dbReference type="Gene3D" id="1.10.40.90">
    <property type="match status" value="1"/>
</dbReference>
<keyword evidence="4 11" id="KW-0934">Plastid</keyword>
<comment type="catalytic activity">
    <reaction evidence="8 9">
        <text>RNA(n) + a ribonucleoside 5'-triphosphate = RNA(n+1) + diphosphate</text>
        <dbReference type="Rhea" id="RHEA:21248"/>
        <dbReference type="Rhea" id="RHEA-COMP:14527"/>
        <dbReference type="Rhea" id="RHEA-COMP:17342"/>
        <dbReference type="ChEBI" id="CHEBI:33019"/>
        <dbReference type="ChEBI" id="CHEBI:61557"/>
        <dbReference type="ChEBI" id="CHEBI:140395"/>
        <dbReference type="EC" id="2.7.7.6"/>
    </reaction>
</comment>
<organism evidence="11">
    <name type="scientific">Boodleopsis sp. H.0758</name>
    <dbReference type="NCBI Taxonomy" id="2320802"/>
    <lineage>
        <taxon>Eukaryota</taxon>
        <taxon>Viridiplantae</taxon>
        <taxon>Chlorophyta</taxon>
        <taxon>core chlorophytes</taxon>
        <taxon>Ulvophyceae</taxon>
        <taxon>TCBD clade</taxon>
        <taxon>Bryopsidales</taxon>
        <taxon>Halimedineae</taxon>
        <taxon>Halimedaceae</taxon>
        <taxon>Rhipileae</taxon>
        <taxon>Boodleopsis</taxon>
    </lineage>
</organism>
<dbReference type="GO" id="GO:0000428">
    <property type="term" value="C:DNA-directed RNA polymerase complex"/>
    <property type="evidence" value="ECO:0007669"/>
    <property type="project" value="UniProtKB-KW"/>
</dbReference>
<dbReference type="PANTHER" id="PTHR19376">
    <property type="entry name" value="DNA-DIRECTED RNA POLYMERASE"/>
    <property type="match status" value="1"/>
</dbReference>
<evidence type="ECO:0000256" key="4">
    <source>
        <dbReference type="ARBA" id="ARBA00022640"/>
    </source>
</evidence>
<evidence type="ECO:0000256" key="2">
    <source>
        <dbReference type="ARBA" id="ARBA00007207"/>
    </source>
</evidence>
<dbReference type="Pfam" id="PF00623">
    <property type="entry name" value="RNA_pol_Rpb1_2"/>
    <property type="match status" value="2"/>
</dbReference>
<dbReference type="SMART" id="SM00663">
    <property type="entry name" value="RPOLA_N"/>
    <property type="match status" value="1"/>
</dbReference>
<evidence type="ECO:0000256" key="8">
    <source>
        <dbReference type="ARBA" id="ARBA00048552"/>
    </source>
</evidence>
<dbReference type="GO" id="GO:0003677">
    <property type="term" value="F:DNA binding"/>
    <property type="evidence" value="ECO:0007669"/>
    <property type="project" value="InterPro"/>
</dbReference>
<dbReference type="PANTHER" id="PTHR19376:SF54">
    <property type="entry name" value="DNA-DIRECTED RNA POLYMERASE SUBUNIT BETA"/>
    <property type="match status" value="1"/>
</dbReference>
<dbReference type="Gene3D" id="2.40.40.20">
    <property type="match status" value="1"/>
</dbReference>
<proteinExistence type="inferred from homology"/>
<evidence type="ECO:0000256" key="5">
    <source>
        <dbReference type="ARBA" id="ARBA00022679"/>
    </source>
</evidence>
<dbReference type="InterPro" id="IPR042102">
    <property type="entry name" value="RNA_pol_Rpb1_3_sf"/>
</dbReference>